<sequence>MPKPCPLTALHSLQFPMQLPSFSGSPVTSRSYSAILRCPPRPLIFLTVVALSVTFIYFSATPILFNERTKNQWNGTAPVVIPAVHPLETVDLGNEEVRLTRVLKEAAMEDKTVILTTLNAAWASTDSIFDLFLESFQIGNDTRWLLDHLVIIAFDKKAYMRCKAMHPHCFALATMGVDFSGEKHFMSDGYLKMMWRRIDFLRIVLEMGYNFIFTDADVMWFRNPFPQFFPDGDFQIACDRFFGNHLNRNNTANGGFNFVKSNNRTIEFYKFWYSSRDKHPGHHDQDVLNSIKFDPFIDEIGLKMRFLSTAFFGGLCEPSRNFSVVCTMHANCCVGLNRKFNDLRLMLEDWRRYMALPPALKNSRLPFWRVPQNCSLAPLQHHMTGFKGRIDGAQLTPYKLKVLNTSNFNAN</sequence>
<keyword evidence="2" id="KW-0808">Transferase</keyword>
<dbReference type="Proteomes" id="UP000233837">
    <property type="component" value="Unassembled WGS sequence"/>
</dbReference>
<evidence type="ECO:0000313" key="5">
    <source>
        <dbReference type="Proteomes" id="UP000233837"/>
    </source>
</evidence>
<dbReference type="PANTHER" id="PTHR46038:SF38">
    <property type="entry name" value="GLYCOSYLTRANSFERASE-RELATED"/>
    <property type="match status" value="1"/>
</dbReference>
<protein>
    <recommendedName>
        <fullName evidence="2">Glycosyltransferase</fullName>
        <ecNumber evidence="2">2.4.2.-</ecNumber>
    </recommendedName>
</protein>
<dbReference type="InterPro" id="IPR044821">
    <property type="entry name" value="At1g28695/At4g15970-like"/>
</dbReference>
<comment type="subcellular location">
    <subcellularLocation>
        <location evidence="2">Golgi apparatus membrane</location>
        <topology evidence="2">Single-pass type II membrane protein</topology>
    </subcellularLocation>
</comment>
<feature type="transmembrane region" description="Helical" evidence="2">
    <location>
        <begin position="43"/>
        <end position="65"/>
    </location>
</feature>
<keyword evidence="2" id="KW-0328">Glycosyltransferase</keyword>
<dbReference type="EMBL" id="KZ503684">
    <property type="protein sequence ID" value="PKU62245.1"/>
    <property type="molecule type" value="Genomic_DNA"/>
</dbReference>
<dbReference type="GO" id="GO:0016757">
    <property type="term" value="F:glycosyltransferase activity"/>
    <property type="evidence" value="ECO:0007669"/>
    <property type="project" value="UniProtKB-KW"/>
</dbReference>
<comment type="similarity">
    <text evidence="1 2">Belongs to the glycosyltransferase 77 family.</text>
</comment>
<keyword evidence="5" id="KW-1185">Reference proteome</keyword>
<dbReference type="Pfam" id="PF03407">
    <property type="entry name" value="Nucleotid_trans"/>
    <property type="match status" value="1"/>
</dbReference>
<dbReference type="InterPro" id="IPR029044">
    <property type="entry name" value="Nucleotide-diphossugar_trans"/>
</dbReference>
<keyword evidence="2" id="KW-0333">Golgi apparatus</keyword>
<dbReference type="GO" id="GO:0071555">
    <property type="term" value="P:cell wall organization"/>
    <property type="evidence" value="ECO:0007669"/>
    <property type="project" value="UniProtKB-KW"/>
</dbReference>
<keyword evidence="2" id="KW-0735">Signal-anchor</keyword>
<dbReference type="GO" id="GO:0000139">
    <property type="term" value="C:Golgi membrane"/>
    <property type="evidence" value="ECO:0007669"/>
    <property type="project" value="UniProtKB-SubCell"/>
</dbReference>
<accession>A0A2I0VFR9</accession>
<dbReference type="InterPro" id="IPR005069">
    <property type="entry name" value="Nucl-diP-sugar_transferase"/>
</dbReference>
<evidence type="ECO:0000259" key="3">
    <source>
        <dbReference type="Pfam" id="PF03407"/>
    </source>
</evidence>
<evidence type="ECO:0000256" key="1">
    <source>
        <dbReference type="ARBA" id="ARBA00007033"/>
    </source>
</evidence>
<proteinExistence type="inferred from homology"/>
<keyword evidence="2" id="KW-1133">Transmembrane helix</keyword>
<reference evidence="4 5" key="1">
    <citation type="journal article" date="2016" name="Sci. Rep.">
        <title>The Dendrobium catenatum Lindl. genome sequence provides insights into polysaccharide synthase, floral development and adaptive evolution.</title>
        <authorList>
            <person name="Zhang G.Q."/>
            <person name="Xu Q."/>
            <person name="Bian C."/>
            <person name="Tsai W.C."/>
            <person name="Yeh C.M."/>
            <person name="Liu K.W."/>
            <person name="Yoshida K."/>
            <person name="Zhang L.S."/>
            <person name="Chang S.B."/>
            <person name="Chen F."/>
            <person name="Shi Y."/>
            <person name="Su Y.Y."/>
            <person name="Zhang Y.Q."/>
            <person name="Chen L.J."/>
            <person name="Yin Y."/>
            <person name="Lin M."/>
            <person name="Huang H."/>
            <person name="Deng H."/>
            <person name="Wang Z.W."/>
            <person name="Zhu S.L."/>
            <person name="Zhao X."/>
            <person name="Deng C."/>
            <person name="Niu S.C."/>
            <person name="Huang J."/>
            <person name="Wang M."/>
            <person name="Liu G.H."/>
            <person name="Yang H.J."/>
            <person name="Xiao X.J."/>
            <person name="Hsiao Y.Y."/>
            <person name="Wu W.L."/>
            <person name="Chen Y.Y."/>
            <person name="Mitsuda N."/>
            <person name="Ohme-Takagi M."/>
            <person name="Luo Y.B."/>
            <person name="Van de Peer Y."/>
            <person name="Liu Z.J."/>
        </authorList>
    </citation>
    <scope>NUCLEOTIDE SEQUENCE [LARGE SCALE GENOMIC DNA]</scope>
    <source>
        <tissue evidence="4">The whole plant</tissue>
    </source>
</reference>
<evidence type="ECO:0000313" key="4">
    <source>
        <dbReference type="EMBL" id="PKU62245.1"/>
    </source>
</evidence>
<keyword evidence="2" id="KW-0961">Cell wall biogenesis/degradation</keyword>
<feature type="domain" description="Nucleotide-diphospho-sugar transferase" evidence="3">
    <location>
        <begin position="145"/>
        <end position="343"/>
    </location>
</feature>
<name>A0A2I0VFR9_9ASPA</name>
<dbReference type="PANTHER" id="PTHR46038">
    <property type="entry name" value="EXPRESSED PROTEIN-RELATED"/>
    <property type="match status" value="1"/>
</dbReference>
<keyword evidence="2" id="KW-0812">Transmembrane</keyword>
<keyword evidence="2" id="KW-0472">Membrane</keyword>
<evidence type="ECO:0000256" key="2">
    <source>
        <dbReference type="RuleBase" id="RU363055"/>
    </source>
</evidence>
<reference evidence="4 5" key="2">
    <citation type="journal article" date="2017" name="Nature">
        <title>The Apostasia genome and the evolution of orchids.</title>
        <authorList>
            <person name="Zhang G.Q."/>
            <person name="Liu K.W."/>
            <person name="Li Z."/>
            <person name="Lohaus R."/>
            <person name="Hsiao Y.Y."/>
            <person name="Niu S.C."/>
            <person name="Wang J.Y."/>
            <person name="Lin Y.C."/>
            <person name="Xu Q."/>
            <person name="Chen L.J."/>
            <person name="Yoshida K."/>
            <person name="Fujiwara S."/>
            <person name="Wang Z.W."/>
            <person name="Zhang Y.Q."/>
            <person name="Mitsuda N."/>
            <person name="Wang M."/>
            <person name="Liu G.H."/>
            <person name="Pecoraro L."/>
            <person name="Huang H.X."/>
            <person name="Xiao X.J."/>
            <person name="Lin M."/>
            <person name="Wu X.Y."/>
            <person name="Wu W.L."/>
            <person name="Chen Y.Y."/>
            <person name="Chang S.B."/>
            <person name="Sakamoto S."/>
            <person name="Ohme-Takagi M."/>
            <person name="Yagi M."/>
            <person name="Zeng S.J."/>
            <person name="Shen C.Y."/>
            <person name="Yeh C.M."/>
            <person name="Luo Y.B."/>
            <person name="Tsai W.C."/>
            <person name="Van de Peer Y."/>
            <person name="Liu Z.J."/>
        </authorList>
    </citation>
    <scope>NUCLEOTIDE SEQUENCE [LARGE SCALE GENOMIC DNA]</scope>
    <source>
        <tissue evidence="4">The whole plant</tissue>
    </source>
</reference>
<dbReference type="AlphaFoldDB" id="A0A2I0VFR9"/>
<dbReference type="SUPFAM" id="SSF53448">
    <property type="entry name" value="Nucleotide-diphospho-sugar transferases"/>
    <property type="match status" value="1"/>
</dbReference>
<dbReference type="OrthoDB" id="540503at2759"/>
<gene>
    <name evidence="4" type="ORF">MA16_Dca026640</name>
</gene>
<organism evidence="4 5">
    <name type="scientific">Dendrobium catenatum</name>
    <dbReference type="NCBI Taxonomy" id="906689"/>
    <lineage>
        <taxon>Eukaryota</taxon>
        <taxon>Viridiplantae</taxon>
        <taxon>Streptophyta</taxon>
        <taxon>Embryophyta</taxon>
        <taxon>Tracheophyta</taxon>
        <taxon>Spermatophyta</taxon>
        <taxon>Magnoliopsida</taxon>
        <taxon>Liliopsida</taxon>
        <taxon>Asparagales</taxon>
        <taxon>Orchidaceae</taxon>
        <taxon>Epidendroideae</taxon>
        <taxon>Malaxideae</taxon>
        <taxon>Dendrobiinae</taxon>
        <taxon>Dendrobium</taxon>
    </lineage>
</organism>
<dbReference type="STRING" id="906689.A0A2I0VFR9"/>
<dbReference type="EC" id="2.4.2.-" evidence="2"/>